<dbReference type="InterPro" id="IPR012347">
    <property type="entry name" value="Ferritin-like"/>
</dbReference>
<reference evidence="12 13" key="1">
    <citation type="journal article" date="2021" name="Elife">
        <title>Chloroplast acquisition without the gene transfer in kleptoplastic sea slugs, Plakobranchus ocellatus.</title>
        <authorList>
            <person name="Maeda T."/>
            <person name="Takahashi S."/>
            <person name="Yoshida T."/>
            <person name="Shimamura S."/>
            <person name="Takaki Y."/>
            <person name="Nagai Y."/>
            <person name="Toyoda A."/>
            <person name="Suzuki Y."/>
            <person name="Arimoto A."/>
            <person name="Ishii H."/>
            <person name="Satoh N."/>
            <person name="Nishiyama T."/>
            <person name="Hasebe M."/>
            <person name="Maruyama T."/>
            <person name="Minagawa J."/>
            <person name="Obokata J."/>
            <person name="Shigenobu S."/>
        </authorList>
    </citation>
    <scope>NUCLEOTIDE SEQUENCE [LARGE SCALE GENOMIC DNA]</scope>
</reference>
<evidence type="ECO:0000256" key="7">
    <source>
        <dbReference type="ARBA" id="ARBA00047990"/>
    </source>
</evidence>
<feature type="signal peptide" evidence="10">
    <location>
        <begin position="1"/>
        <end position="16"/>
    </location>
</feature>
<name>A0AAV4CWB3_9GAST</name>
<feature type="binding site" evidence="8">
    <location>
        <position position="138"/>
    </location>
    <ligand>
        <name>Fe cation</name>
        <dbReference type="ChEBI" id="CHEBI:24875"/>
        <label>1</label>
    </ligand>
</feature>
<dbReference type="InterPro" id="IPR001519">
    <property type="entry name" value="Ferritin"/>
</dbReference>
<comment type="caution">
    <text evidence="12">The sequence shown here is derived from an EMBL/GenBank/DDBJ whole genome shotgun (WGS) entry which is preliminary data.</text>
</comment>
<dbReference type="GO" id="GO:0006879">
    <property type="term" value="P:intracellular iron ion homeostasis"/>
    <property type="evidence" value="ECO:0007669"/>
    <property type="project" value="UniProtKB-KW"/>
</dbReference>
<evidence type="ECO:0000259" key="11">
    <source>
        <dbReference type="PROSITE" id="PS50905"/>
    </source>
</evidence>
<dbReference type="GO" id="GO:0006826">
    <property type="term" value="P:iron ion transport"/>
    <property type="evidence" value="ECO:0007669"/>
    <property type="project" value="InterPro"/>
</dbReference>
<evidence type="ECO:0000256" key="3">
    <source>
        <dbReference type="ARBA" id="ARBA00022723"/>
    </source>
</evidence>
<dbReference type="PANTHER" id="PTHR11431:SF75">
    <property type="entry name" value="FERRITIN"/>
    <property type="match status" value="1"/>
</dbReference>
<dbReference type="InterPro" id="IPR009040">
    <property type="entry name" value="Ferritin-like_diiron"/>
</dbReference>
<dbReference type="PANTHER" id="PTHR11431">
    <property type="entry name" value="FERRITIN"/>
    <property type="match status" value="1"/>
</dbReference>
<sequence>MRVVITLLAVCACAAAKDYVETVRQNSYASVEDMVVQQIEKELLASYIYQAYASYFQRADVSLPGFKKFFSDASLEERDHAQQLIDYVNKRGWHAQFDKLDICGFVATGTVNDECESDSSRESWQDGLMAFEDALVIERFVNHRLLELHREADRRKDAHLTHILEHDFLEEQVHAIYDLGNHVTRLRSFAAGKGHNYKLGEYLFDQNLSK</sequence>
<dbReference type="Gene3D" id="1.20.1260.10">
    <property type="match status" value="1"/>
</dbReference>
<keyword evidence="2 9" id="KW-0409">Iron storage</keyword>
<keyword evidence="10" id="KW-0732">Signal</keyword>
<feature type="binding site" evidence="8">
    <location>
        <position position="42"/>
    </location>
    <ligand>
        <name>Fe cation</name>
        <dbReference type="ChEBI" id="CHEBI:24875"/>
        <label>1</label>
    </ligand>
</feature>
<evidence type="ECO:0000256" key="10">
    <source>
        <dbReference type="SAM" id="SignalP"/>
    </source>
</evidence>
<protein>
    <recommendedName>
        <fullName evidence="9">Ferritin</fullName>
        <ecNumber evidence="9">1.16.3.1</ecNumber>
    </recommendedName>
</protein>
<dbReference type="GO" id="GO:0004322">
    <property type="term" value="F:ferroxidase activity"/>
    <property type="evidence" value="ECO:0007669"/>
    <property type="project" value="UniProtKB-EC"/>
</dbReference>
<dbReference type="AlphaFoldDB" id="A0AAV4CWB3"/>
<comment type="catalytic activity">
    <reaction evidence="7 9">
        <text>4 Fe(2+) + O2 + 4 H(+) = 4 Fe(3+) + 2 H2O</text>
        <dbReference type="Rhea" id="RHEA:11148"/>
        <dbReference type="ChEBI" id="CHEBI:15377"/>
        <dbReference type="ChEBI" id="CHEBI:15378"/>
        <dbReference type="ChEBI" id="CHEBI:15379"/>
        <dbReference type="ChEBI" id="CHEBI:29033"/>
        <dbReference type="ChEBI" id="CHEBI:29034"/>
        <dbReference type="EC" id="1.16.3.1"/>
    </reaction>
</comment>
<dbReference type="SUPFAM" id="SSF47240">
    <property type="entry name" value="Ferritin-like"/>
    <property type="match status" value="1"/>
</dbReference>
<comment type="similarity">
    <text evidence="1 9">Belongs to the ferritin family.</text>
</comment>
<dbReference type="CDD" id="cd01056">
    <property type="entry name" value="Euk_Ferritin"/>
    <property type="match status" value="1"/>
</dbReference>
<evidence type="ECO:0000313" key="13">
    <source>
        <dbReference type="Proteomes" id="UP000735302"/>
    </source>
</evidence>
<feature type="domain" description="Ferritin-like diiron" evidence="11">
    <location>
        <begin position="25"/>
        <end position="190"/>
    </location>
</feature>
<evidence type="ECO:0000256" key="5">
    <source>
        <dbReference type="ARBA" id="ARBA00023004"/>
    </source>
</evidence>
<dbReference type="EMBL" id="BLXT01007044">
    <property type="protein sequence ID" value="GFO36207.1"/>
    <property type="molecule type" value="Genomic_DNA"/>
</dbReference>
<feature type="binding site" evidence="8">
    <location>
        <position position="77"/>
    </location>
    <ligand>
        <name>Fe cation</name>
        <dbReference type="ChEBI" id="CHEBI:24875"/>
        <label>1</label>
    </ligand>
</feature>
<dbReference type="Proteomes" id="UP000735302">
    <property type="component" value="Unassembled WGS sequence"/>
</dbReference>
<evidence type="ECO:0000256" key="4">
    <source>
        <dbReference type="ARBA" id="ARBA00023002"/>
    </source>
</evidence>
<accession>A0AAV4CWB3</accession>
<keyword evidence="3 8" id="KW-0479">Metal-binding</keyword>
<dbReference type="InterPro" id="IPR008331">
    <property type="entry name" value="Ferritin_DPS_dom"/>
</dbReference>
<keyword evidence="5 8" id="KW-0408">Iron</keyword>
<dbReference type="GO" id="GO:0005737">
    <property type="term" value="C:cytoplasm"/>
    <property type="evidence" value="ECO:0007669"/>
    <property type="project" value="TreeGrafter"/>
</dbReference>
<feature type="binding site" evidence="8">
    <location>
        <position position="80"/>
    </location>
    <ligand>
        <name>Fe cation</name>
        <dbReference type="ChEBI" id="CHEBI:24875"/>
        <label>1</label>
    </ligand>
</feature>
<dbReference type="GO" id="GO:0008198">
    <property type="term" value="F:ferrous iron binding"/>
    <property type="evidence" value="ECO:0007669"/>
    <property type="project" value="TreeGrafter"/>
</dbReference>
<dbReference type="EC" id="1.16.3.1" evidence="9"/>
<proteinExistence type="inferred from homology"/>
<keyword evidence="13" id="KW-1185">Reference proteome</keyword>
<dbReference type="GO" id="GO:0008199">
    <property type="term" value="F:ferric iron binding"/>
    <property type="evidence" value="ECO:0007669"/>
    <property type="project" value="InterPro"/>
</dbReference>
<dbReference type="Pfam" id="PF00210">
    <property type="entry name" value="Ferritin"/>
    <property type="match status" value="1"/>
</dbReference>
<evidence type="ECO:0000256" key="6">
    <source>
        <dbReference type="ARBA" id="ARBA00025111"/>
    </source>
</evidence>
<keyword evidence="4 9" id="KW-0560">Oxidoreductase</keyword>
<comment type="function">
    <text evidence="6">Stores iron in a soluble, non-toxic, readily available form. Important for iron homeostasis. Has ferroxidase activity. Iron is taken up in the ferrous form and deposited as ferric hydroxides after oxidation.</text>
</comment>
<evidence type="ECO:0000256" key="2">
    <source>
        <dbReference type="ARBA" id="ARBA00022434"/>
    </source>
</evidence>
<dbReference type="InterPro" id="IPR009078">
    <property type="entry name" value="Ferritin-like_SF"/>
</dbReference>
<gene>
    <name evidence="12" type="ORF">PoB_006271200</name>
</gene>
<dbReference type="PROSITE" id="PS50905">
    <property type="entry name" value="FERRITIN_LIKE"/>
    <property type="match status" value="1"/>
</dbReference>
<evidence type="ECO:0000256" key="9">
    <source>
        <dbReference type="RuleBase" id="RU361145"/>
    </source>
</evidence>
<comment type="function">
    <text evidence="9">Stores iron in a soluble, non-toxic, readily available form. Important for iron homeostasis. Iron is taken up in the ferrous form and deposited as ferric hydroxides after oxidation.</text>
</comment>
<feature type="chain" id="PRO_5043763884" description="Ferritin" evidence="10">
    <location>
        <begin position="17"/>
        <end position="210"/>
    </location>
</feature>
<feature type="binding site" evidence="8">
    <location>
        <position position="172"/>
    </location>
    <ligand>
        <name>Fe cation</name>
        <dbReference type="ChEBI" id="CHEBI:24875"/>
        <label>1</label>
    </ligand>
</feature>
<evidence type="ECO:0000256" key="1">
    <source>
        <dbReference type="ARBA" id="ARBA00007513"/>
    </source>
</evidence>
<evidence type="ECO:0000256" key="8">
    <source>
        <dbReference type="PIRSR" id="PIRSR601519-1"/>
    </source>
</evidence>
<organism evidence="12 13">
    <name type="scientific">Plakobranchus ocellatus</name>
    <dbReference type="NCBI Taxonomy" id="259542"/>
    <lineage>
        <taxon>Eukaryota</taxon>
        <taxon>Metazoa</taxon>
        <taxon>Spiralia</taxon>
        <taxon>Lophotrochozoa</taxon>
        <taxon>Mollusca</taxon>
        <taxon>Gastropoda</taxon>
        <taxon>Heterobranchia</taxon>
        <taxon>Euthyneura</taxon>
        <taxon>Panpulmonata</taxon>
        <taxon>Sacoglossa</taxon>
        <taxon>Placobranchoidea</taxon>
        <taxon>Plakobranchidae</taxon>
        <taxon>Plakobranchus</taxon>
    </lineage>
</organism>
<evidence type="ECO:0000313" key="12">
    <source>
        <dbReference type="EMBL" id="GFO36207.1"/>
    </source>
</evidence>